<proteinExistence type="predicted"/>
<dbReference type="AlphaFoldDB" id="A0A2U3QK98"/>
<evidence type="ECO:0000313" key="1">
    <source>
        <dbReference type="EMBL" id="SPQ01843.1"/>
    </source>
</evidence>
<organism evidence="1 2">
    <name type="scientific">Candidatus Sulfobium mesophilum</name>
    <dbReference type="NCBI Taxonomy" id="2016548"/>
    <lineage>
        <taxon>Bacteria</taxon>
        <taxon>Pseudomonadati</taxon>
        <taxon>Nitrospirota</taxon>
        <taxon>Nitrospiria</taxon>
        <taxon>Nitrospirales</taxon>
        <taxon>Nitrospiraceae</taxon>
        <taxon>Candidatus Sulfobium</taxon>
    </lineage>
</organism>
<name>A0A2U3QK98_9BACT</name>
<sequence length="57" mass="6083">MSYNRCICQKCGSQFATVLADDVELQKEACPKCGEKQLKLSGALSFSEMSSLFSGGG</sequence>
<dbReference type="EMBL" id="OUUY01000125">
    <property type="protein sequence ID" value="SPQ01843.1"/>
    <property type="molecule type" value="Genomic_DNA"/>
</dbReference>
<dbReference type="Proteomes" id="UP000245125">
    <property type="component" value="Unassembled WGS sequence"/>
</dbReference>
<keyword evidence="2" id="KW-1185">Reference proteome</keyword>
<reference evidence="2" key="1">
    <citation type="submission" date="2018-03" db="EMBL/GenBank/DDBJ databases">
        <authorList>
            <person name="Zecchin S."/>
        </authorList>
    </citation>
    <scope>NUCLEOTIDE SEQUENCE [LARGE SCALE GENOMIC DNA]</scope>
</reference>
<gene>
    <name evidence="1" type="ORF">NBG4_750002</name>
</gene>
<accession>A0A2U3QK98</accession>
<protein>
    <submittedName>
        <fullName evidence="1">Uncharacterized protein</fullName>
    </submittedName>
</protein>
<evidence type="ECO:0000313" key="2">
    <source>
        <dbReference type="Proteomes" id="UP000245125"/>
    </source>
</evidence>